<evidence type="ECO:0000256" key="6">
    <source>
        <dbReference type="PIRNR" id="PIRNR018267"/>
    </source>
</evidence>
<keyword evidence="1 6" id="KW-0540">Nuclease</keyword>
<keyword evidence="4 6" id="KW-0378">Hydrolase</keyword>
<dbReference type="CDD" id="cd00221">
    <property type="entry name" value="Vsr"/>
    <property type="match status" value="1"/>
</dbReference>
<evidence type="ECO:0000256" key="3">
    <source>
        <dbReference type="ARBA" id="ARBA00022763"/>
    </source>
</evidence>
<feature type="domain" description="DUF559" evidence="7">
    <location>
        <begin position="83"/>
        <end position="130"/>
    </location>
</feature>
<evidence type="ECO:0000256" key="5">
    <source>
        <dbReference type="ARBA" id="ARBA00023204"/>
    </source>
</evidence>
<dbReference type="EC" id="3.1.-.-" evidence="6"/>
<sequence>MFSKEQRSKNMRAIRSTGSTLESKVTKELWNRGFRFRKNVRKLMGNPDIAIQKYKIVIFIDSCFWHSCPVHGNKPASNEEYWGKKLQRNVDRDNEVNQYYSKLGWTVLRIWEHEVKKDFEGTMVKITNSIKQSSRSSVVTKGGKKFPQL</sequence>
<name>A0A9X1Y1T6_9BACL</name>
<dbReference type="AlphaFoldDB" id="A0A9X1Y1T6"/>
<dbReference type="Proteomes" id="UP001139534">
    <property type="component" value="Unassembled WGS sequence"/>
</dbReference>
<evidence type="ECO:0000313" key="8">
    <source>
        <dbReference type="EMBL" id="MCK8489239.1"/>
    </source>
</evidence>
<dbReference type="EMBL" id="JALPRK010000021">
    <property type="protein sequence ID" value="MCK8489239.1"/>
    <property type="molecule type" value="Genomic_DNA"/>
</dbReference>
<protein>
    <recommendedName>
        <fullName evidence="6">Very short patch repair endonuclease</fullName>
        <ecNumber evidence="6">3.1.-.-</ecNumber>
    </recommendedName>
</protein>
<dbReference type="Pfam" id="PF03852">
    <property type="entry name" value="Vsr"/>
    <property type="match status" value="1"/>
</dbReference>
<organism evidence="8 9">
    <name type="scientific">Paenibacillus mellifer</name>
    <dbReference type="NCBI Taxonomy" id="2937794"/>
    <lineage>
        <taxon>Bacteria</taxon>
        <taxon>Bacillati</taxon>
        <taxon>Bacillota</taxon>
        <taxon>Bacilli</taxon>
        <taxon>Bacillales</taxon>
        <taxon>Paenibacillaceae</taxon>
        <taxon>Paenibacillus</taxon>
    </lineage>
</organism>
<dbReference type="GO" id="GO:0006298">
    <property type="term" value="P:mismatch repair"/>
    <property type="evidence" value="ECO:0007669"/>
    <property type="project" value="UniProtKB-UniRule"/>
</dbReference>
<comment type="function">
    <text evidence="6">May nick specific sequences that contain T:G mispairs resulting from m5C-deamination.</text>
</comment>
<dbReference type="RefSeq" id="WP_248553298.1">
    <property type="nucleotide sequence ID" value="NZ_JALPRK010000021.1"/>
</dbReference>
<dbReference type="SUPFAM" id="SSF52980">
    <property type="entry name" value="Restriction endonuclease-like"/>
    <property type="match status" value="1"/>
</dbReference>
<dbReference type="InterPro" id="IPR004603">
    <property type="entry name" value="DNA_mismatch_endonuc_vsr"/>
</dbReference>
<keyword evidence="2 6" id="KW-0255">Endonuclease</keyword>
<dbReference type="Pfam" id="PF04480">
    <property type="entry name" value="DUF559"/>
    <property type="match status" value="1"/>
</dbReference>
<dbReference type="Gene3D" id="3.40.960.10">
    <property type="entry name" value="VSR Endonuclease"/>
    <property type="match status" value="1"/>
</dbReference>
<keyword evidence="5 6" id="KW-0234">DNA repair</keyword>
<accession>A0A9X1Y1T6</accession>
<keyword evidence="3 6" id="KW-0227">DNA damage</keyword>
<dbReference type="NCBIfam" id="TIGR00632">
    <property type="entry name" value="vsr"/>
    <property type="match status" value="1"/>
</dbReference>
<evidence type="ECO:0000256" key="4">
    <source>
        <dbReference type="ARBA" id="ARBA00022801"/>
    </source>
</evidence>
<dbReference type="InterPro" id="IPR007569">
    <property type="entry name" value="DUF559"/>
</dbReference>
<evidence type="ECO:0000256" key="1">
    <source>
        <dbReference type="ARBA" id="ARBA00022722"/>
    </source>
</evidence>
<dbReference type="GO" id="GO:0016787">
    <property type="term" value="F:hydrolase activity"/>
    <property type="evidence" value="ECO:0007669"/>
    <property type="project" value="UniProtKB-KW"/>
</dbReference>
<reference evidence="8" key="1">
    <citation type="submission" date="2022-04" db="EMBL/GenBank/DDBJ databases">
        <authorList>
            <person name="Seo M.-J."/>
        </authorList>
    </citation>
    <scope>NUCLEOTIDE SEQUENCE</scope>
    <source>
        <strain evidence="8">MBLB2552</strain>
    </source>
</reference>
<dbReference type="GO" id="GO:0004519">
    <property type="term" value="F:endonuclease activity"/>
    <property type="evidence" value="ECO:0007669"/>
    <property type="project" value="UniProtKB-KW"/>
</dbReference>
<evidence type="ECO:0000313" key="9">
    <source>
        <dbReference type="Proteomes" id="UP001139534"/>
    </source>
</evidence>
<keyword evidence="9" id="KW-1185">Reference proteome</keyword>
<comment type="caution">
    <text evidence="8">The sequence shown here is derived from an EMBL/GenBank/DDBJ whole genome shotgun (WGS) entry which is preliminary data.</text>
</comment>
<dbReference type="InterPro" id="IPR011335">
    <property type="entry name" value="Restrct_endonuc-II-like"/>
</dbReference>
<evidence type="ECO:0000259" key="7">
    <source>
        <dbReference type="Pfam" id="PF04480"/>
    </source>
</evidence>
<comment type="similarity">
    <text evidence="6">Belongs to the vsr family.</text>
</comment>
<gene>
    <name evidence="8" type="ORF">M0651_18870</name>
</gene>
<proteinExistence type="inferred from homology"/>
<evidence type="ECO:0000256" key="2">
    <source>
        <dbReference type="ARBA" id="ARBA00022759"/>
    </source>
</evidence>
<dbReference type="PIRSF" id="PIRSF018267">
    <property type="entry name" value="VSR_endonuc"/>
    <property type="match status" value="1"/>
</dbReference>